<dbReference type="InterPro" id="IPR050287">
    <property type="entry name" value="MTA/SAH_deaminase"/>
</dbReference>
<feature type="domain" description="Amidohydrolase-related" evidence="4">
    <location>
        <begin position="67"/>
        <end position="334"/>
    </location>
</feature>
<accession>A0A382G0A0</accession>
<evidence type="ECO:0000313" key="5">
    <source>
        <dbReference type="EMBL" id="SVB67957.1"/>
    </source>
</evidence>
<keyword evidence="2" id="KW-0378">Hydrolase</keyword>
<organism evidence="5">
    <name type="scientific">marine metagenome</name>
    <dbReference type="NCBI Taxonomy" id="408172"/>
    <lineage>
        <taxon>unclassified sequences</taxon>
        <taxon>metagenomes</taxon>
        <taxon>ecological metagenomes</taxon>
    </lineage>
</organism>
<dbReference type="AlphaFoldDB" id="A0A382G0A0"/>
<dbReference type="FunFam" id="3.20.20.140:FF:000014">
    <property type="entry name" value="5-methylthioadenosine/S-adenosylhomocysteine deaminase"/>
    <property type="match status" value="1"/>
</dbReference>
<dbReference type="GO" id="GO:0016814">
    <property type="term" value="F:hydrolase activity, acting on carbon-nitrogen (but not peptide) bonds, in cyclic amidines"/>
    <property type="evidence" value="ECO:0007669"/>
    <property type="project" value="UniProtKB-ARBA"/>
</dbReference>
<proteinExistence type="predicted"/>
<sequence>MLGKRGTMVDIIRIEARWIVPVIPRETVLENHALVVRGAEILDLLPSVAAQKKYLTSQLLRLPDHLLIPGLINGHGHAAMSLLRGYAEDTSLMTWLTEHIWPAEASLVSHEFVYSGARLAAAEMISGGTTCAADSYFFPGSTAKAFQEAGLRSQITVPVIHFSNNWARTEQNHIDQSLAFIDECKNKELITAGFAPHSPYSVSDVGFSKILSHSEEKDTPIHLHLHESAKEIQDHVKAHGCRPLSRIQTLGLLSSQLQVVHMTQLTQGEMELVANEDVQIAHCPQSNMKLASGICPVMQLQAKGMNVCLGTDSAASNNDLDMVQEMRTAAMLAKVSENDP</sequence>
<dbReference type="SUPFAM" id="SSF51338">
    <property type="entry name" value="Composite domain of metallo-dependent hydrolases"/>
    <property type="match status" value="1"/>
</dbReference>
<reference evidence="5" key="1">
    <citation type="submission" date="2018-05" db="EMBL/GenBank/DDBJ databases">
        <authorList>
            <person name="Lanie J.A."/>
            <person name="Ng W.-L."/>
            <person name="Kazmierczak K.M."/>
            <person name="Andrzejewski T.M."/>
            <person name="Davidsen T.M."/>
            <person name="Wayne K.J."/>
            <person name="Tettelin H."/>
            <person name="Glass J.I."/>
            <person name="Rusch D."/>
            <person name="Podicherti R."/>
            <person name="Tsui H.-C.T."/>
            <person name="Winkler M.E."/>
        </authorList>
    </citation>
    <scope>NUCLEOTIDE SEQUENCE</scope>
</reference>
<evidence type="ECO:0000256" key="3">
    <source>
        <dbReference type="ARBA" id="ARBA00022833"/>
    </source>
</evidence>
<dbReference type="EMBL" id="UINC01052528">
    <property type="protein sequence ID" value="SVB67957.1"/>
    <property type="molecule type" value="Genomic_DNA"/>
</dbReference>
<dbReference type="GO" id="GO:0019239">
    <property type="term" value="F:deaminase activity"/>
    <property type="evidence" value="ECO:0007669"/>
    <property type="project" value="UniProtKB-ARBA"/>
</dbReference>
<dbReference type="Pfam" id="PF01979">
    <property type="entry name" value="Amidohydro_1"/>
    <property type="match status" value="1"/>
</dbReference>
<dbReference type="Gene3D" id="3.20.20.140">
    <property type="entry name" value="Metal-dependent hydrolases"/>
    <property type="match status" value="1"/>
</dbReference>
<dbReference type="GO" id="GO:0046872">
    <property type="term" value="F:metal ion binding"/>
    <property type="evidence" value="ECO:0007669"/>
    <property type="project" value="UniProtKB-KW"/>
</dbReference>
<evidence type="ECO:0000256" key="2">
    <source>
        <dbReference type="ARBA" id="ARBA00022801"/>
    </source>
</evidence>
<dbReference type="InterPro" id="IPR011059">
    <property type="entry name" value="Metal-dep_hydrolase_composite"/>
</dbReference>
<evidence type="ECO:0000256" key="1">
    <source>
        <dbReference type="ARBA" id="ARBA00022723"/>
    </source>
</evidence>
<keyword evidence="1" id="KW-0479">Metal-binding</keyword>
<feature type="non-terminal residue" evidence="5">
    <location>
        <position position="340"/>
    </location>
</feature>
<dbReference type="PANTHER" id="PTHR43794:SF11">
    <property type="entry name" value="AMIDOHYDROLASE-RELATED DOMAIN-CONTAINING PROTEIN"/>
    <property type="match status" value="1"/>
</dbReference>
<dbReference type="PANTHER" id="PTHR43794">
    <property type="entry name" value="AMINOHYDROLASE SSNA-RELATED"/>
    <property type="match status" value="1"/>
</dbReference>
<protein>
    <recommendedName>
        <fullName evidence="4">Amidohydrolase-related domain-containing protein</fullName>
    </recommendedName>
</protein>
<dbReference type="InterPro" id="IPR032466">
    <property type="entry name" value="Metal_Hydrolase"/>
</dbReference>
<evidence type="ECO:0000259" key="4">
    <source>
        <dbReference type="Pfam" id="PF01979"/>
    </source>
</evidence>
<keyword evidence="3" id="KW-0862">Zinc</keyword>
<name>A0A382G0A0_9ZZZZ</name>
<dbReference type="SUPFAM" id="SSF51556">
    <property type="entry name" value="Metallo-dependent hydrolases"/>
    <property type="match status" value="1"/>
</dbReference>
<gene>
    <name evidence="5" type="ORF">METZ01_LOCUS220811</name>
</gene>
<dbReference type="InterPro" id="IPR006680">
    <property type="entry name" value="Amidohydro-rel"/>
</dbReference>